<evidence type="ECO:0000259" key="2">
    <source>
        <dbReference type="Pfam" id="PF01408"/>
    </source>
</evidence>
<dbReference type="Pfam" id="PF01408">
    <property type="entry name" value="GFO_IDH_MocA"/>
    <property type="match status" value="1"/>
</dbReference>
<evidence type="ECO:0000256" key="1">
    <source>
        <dbReference type="ARBA" id="ARBA00023002"/>
    </source>
</evidence>
<dbReference type="InterPro" id="IPR000683">
    <property type="entry name" value="Gfo/Idh/MocA-like_OxRdtase_N"/>
</dbReference>
<organism evidence="4 5">
    <name type="scientific">Mesorhizobium robiniae</name>
    <dbReference type="NCBI Taxonomy" id="559315"/>
    <lineage>
        <taxon>Bacteria</taxon>
        <taxon>Pseudomonadati</taxon>
        <taxon>Pseudomonadota</taxon>
        <taxon>Alphaproteobacteria</taxon>
        <taxon>Hyphomicrobiales</taxon>
        <taxon>Phyllobacteriaceae</taxon>
        <taxon>Mesorhizobium</taxon>
    </lineage>
</organism>
<dbReference type="SUPFAM" id="SSF55347">
    <property type="entry name" value="Glyceraldehyde-3-phosphate dehydrogenase-like, C-terminal domain"/>
    <property type="match status" value="1"/>
</dbReference>
<protein>
    <submittedName>
        <fullName evidence="4">1,5-anhydro-D-fructose reductase (1,5-anhydro-D-mannitol-forming)</fullName>
        <ecNumber evidence="4">1.1.1.292</ecNumber>
    </submittedName>
</protein>
<dbReference type="InterPro" id="IPR036291">
    <property type="entry name" value="NAD(P)-bd_dom_sf"/>
</dbReference>
<dbReference type="EC" id="1.1.1.292" evidence="4"/>
<sequence length="360" mass="37464">MALRKAKNTTVSGLAAAGPRPSTVEALDGFGWGLIGASTIAREYMADAIRRTGGRLLSVMSHDGARAATFARDLDIPGSCSDLDVLLTDPQIAAVYISSTNTQHRRQVLAAAAAGKHVLCDKPLATRSADALRMVRACDKAGVVLAVNHHLRSSPVHQTMQRMIAAGEIGVVRSLMIVHAGYLRPVLQSWRIKDAAEGGIYLDLSVHDIDLASFLLEQTPVAAVALGAGVALGSNTVHDHAMYALKMSGGAFVQVHESFVTPDVESQVVALGSEGALIAAGTLAQRSTGTLTRRVNGHNESIPLRANDLYADTVNQFLGAIAGTGSPRATGRDGLAALAGAEAVAKAAATGKAVAVRHYE</sequence>
<dbReference type="SUPFAM" id="SSF51735">
    <property type="entry name" value="NAD(P)-binding Rossmann-fold domains"/>
    <property type="match status" value="1"/>
</dbReference>
<dbReference type="Gene3D" id="3.30.360.10">
    <property type="entry name" value="Dihydrodipicolinate Reductase, domain 2"/>
    <property type="match status" value="1"/>
</dbReference>
<proteinExistence type="predicted"/>
<gene>
    <name evidence="4" type="ORF">ABID19_003123</name>
</gene>
<dbReference type="PANTHER" id="PTHR43818">
    <property type="entry name" value="BCDNA.GH03377"/>
    <property type="match status" value="1"/>
</dbReference>
<evidence type="ECO:0000313" key="4">
    <source>
        <dbReference type="EMBL" id="MET3580085.1"/>
    </source>
</evidence>
<evidence type="ECO:0000259" key="3">
    <source>
        <dbReference type="Pfam" id="PF22725"/>
    </source>
</evidence>
<dbReference type="EMBL" id="JBEPMC010000005">
    <property type="protein sequence ID" value="MET3580085.1"/>
    <property type="molecule type" value="Genomic_DNA"/>
</dbReference>
<dbReference type="Proteomes" id="UP001549204">
    <property type="component" value="Unassembled WGS sequence"/>
</dbReference>
<keyword evidence="5" id="KW-1185">Reference proteome</keyword>
<dbReference type="Pfam" id="PF22725">
    <property type="entry name" value="GFO_IDH_MocA_C3"/>
    <property type="match status" value="1"/>
</dbReference>
<feature type="domain" description="GFO/IDH/MocA-like oxidoreductase" evidence="3">
    <location>
        <begin position="157"/>
        <end position="277"/>
    </location>
</feature>
<dbReference type="Gene3D" id="3.40.50.720">
    <property type="entry name" value="NAD(P)-binding Rossmann-like Domain"/>
    <property type="match status" value="1"/>
</dbReference>
<dbReference type="RefSeq" id="WP_354491791.1">
    <property type="nucleotide sequence ID" value="NZ_JBEPMC010000005.1"/>
</dbReference>
<evidence type="ECO:0000313" key="5">
    <source>
        <dbReference type="Proteomes" id="UP001549204"/>
    </source>
</evidence>
<name>A0ABV2GP76_9HYPH</name>
<dbReference type="PANTHER" id="PTHR43818:SF11">
    <property type="entry name" value="BCDNA.GH03377"/>
    <property type="match status" value="1"/>
</dbReference>
<dbReference type="InterPro" id="IPR055170">
    <property type="entry name" value="GFO_IDH_MocA-like_dom"/>
</dbReference>
<reference evidence="4 5" key="1">
    <citation type="submission" date="2024-06" db="EMBL/GenBank/DDBJ databases">
        <title>Genomic Encyclopedia of Type Strains, Phase IV (KMG-IV): sequencing the most valuable type-strain genomes for metagenomic binning, comparative biology and taxonomic classification.</title>
        <authorList>
            <person name="Goeker M."/>
        </authorList>
    </citation>
    <scope>NUCLEOTIDE SEQUENCE [LARGE SCALE GENOMIC DNA]</scope>
    <source>
        <strain evidence="4 5">DSM 100022</strain>
    </source>
</reference>
<keyword evidence="1 4" id="KW-0560">Oxidoreductase</keyword>
<comment type="caution">
    <text evidence="4">The sequence shown here is derived from an EMBL/GenBank/DDBJ whole genome shotgun (WGS) entry which is preliminary data.</text>
</comment>
<dbReference type="InterPro" id="IPR050463">
    <property type="entry name" value="Gfo/Idh/MocA_oxidrdct_glycsds"/>
</dbReference>
<feature type="domain" description="Gfo/Idh/MocA-like oxidoreductase N-terminal" evidence="2">
    <location>
        <begin position="31"/>
        <end position="149"/>
    </location>
</feature>
<accession>A0ABV2GP76</accession>
<dbReference type="GO" id="GO:0033712">
    <property type="term" value="F:1,5-anhydro-D-fructose reductase (1,5-anhydro-D-mannitol-forming) activity"/>
    <property type="evidence" value="ECO:0007669"/>
    <property type="project" value="UniProtKB-EC"/>
</dbReference>